<comment type="caution">
    <text evidence="2">The sequence shown here is derived from an EMBL/GenBank/DDBJ whole genome shotgun (WGS) entry which is preliminary data.</text>
</comment>
<organism evidence="2 3">
    <name type="scientific">Lactobacillus helveticus</name>
    <name type="common">Lactobacillus suntoryeus</name>
    <dbReference type="NCBI Taxonomy" id="1587"/>
    <lineage>
        <taxon>Bacteria</taxon>
        <taxon>Bacillati</taxon>
        <taxon>Bacillota</taxon>
        <taxon>Bacilli</taxon>
        <taxon>Lactobacillales</taxon>
        <taxon>Lactobacillaceae</taxon>
        <taxon>Lactobacillus</taxon>
    </lineage>
</organism>
<dbReference type="Gene3D" id="3.30.300.130">
    <property type="entry name" value="Fe-S cluster assembly (FSCA)"/>
    <property type="match status" value="1"/>
</dbReference>
<dbReference type="AlphaFoldDB" id="A0A8H9F8K7"/>
<dbReference type="InterPro" id="IPR034904">
    <property type="entry name" value="FSCA_dom_sf"/>
</dbReference>
<dbReference type="Proteomes" id="UP000618094">
    <property type="component" value="Unassembled WGS sequence"/>
</dbReference>
<sequence length="49" mass="5534">MRDSETIKNDIINHLAKVIDPELNIDIVNLGLIYGIDLDEDGICLINRL</sequence>
<reference evidence="2" key="1">
    <citation type="submission" date="2020-07" db="EMBL/GenBank/DDBJ databases">
        <title>Draft genome sequence of Lactobacillus helveticus strain H-8.</title>
        <authorList>
            <person name="Endo A."/>
            <person name="Maeno S."/>
            <person name="Kido Y."/>
        </authorList>
    </citation>
    <scope>NUCLEOTIDE SEQUENCE</scope>
    <source>
        <strain evidence="2">H-8</strain>
    </source>
</reference>
<dbReference type="SUPFAM" id="SSF117916">
    <property type="entry name" value="Fe-S cluster assembly (FSCA) domain-like"/>
    <property type="match status" value="1"/>
</dbReference>
<accession>A0A8H9F8K7</accession>
<name>A0A8H9F8K7_LACHE</name>
<dbReference type="EMBL" id="BLYO01000284">
    <property type="protein sequence ID" value="GFO99531.1"/>
    <property type="molecule type" value="Genomic_DNA"/>
</dbReference>
<protein>
    <recommendedName>
        <fullName evidence="1">MIP18 family-like domain-containing protein</fullName>
    </recommendedName>
</protein>
<proteinExistence type="predicted"/>
<dbReference type="InterPro" id="IPR002744">
    <property type="entry name" value="MIP18-like"/>
</dbReference>
<feature type="domain" description="MIP18 family-like" evidence="1">
    <location>
        <begin position="9"/>
        <end position="41"/>
    </location>
</feature>
<dbReference type="Pfam" id="PF01883">
    <property type="entry name" value="FeS_assembly_P"/>
    <property type="match status" value="1"/>
</dbReference>
<evidence type="ECO:0000313" key="3">
    <source>
        <dbReference type="Proteomes" id="UP000618094"/>
    </source>
</evidence>
<evidence type="ECO:0000313" key="2">
    <source>
        <dbReference type="EMBL" id="GFO99531.1"/>
    </source>
</evidence>
<gene>
    <name evidence="2" type="ORF">LHEH8_12870</name>
</gene>
<evidence type="ECO:0000259" key="1">
    <source>
        <dbReference type="Pfam" id="PF01883"/>
    </source>
</evidence>